<dbReference type="PANTHER" id="PTHR43390">
    <property type="entry name" value="SIGNAL PEPTIDASE I"/>
    <property type="match status" value="1"/>
</dbReference>
<dbReference type="Proteomes" id="UP000326554">
    <property type="component" value="Unassembled WGS sequence"/>
</dbReference>
<dbReference type="GO" id="GO:0004252">
    <property type="term" value="F:serine-type endopeptidase activity"/>
    <property type="evidence" value="ECO:0007669"/>
    <property type="project" value="InterPro"/>
</dbReference>
<organism evidence="5 6">
    <name type="scientific">Histidinibacterium aquaticum</name>
    <dbReference type="NCBI Taxonomy" id="2613962"/>
    <lineage>
        <taxon>Bacteria</taxon>
        <taxon>Pseudomonadati</taxon>
        <taxon>Pseudomonadota</taxon>
        <taxon>Alphaproteobacteria</taxon>
        <taxon>Rhodobacterales</taxon>
        <taxon>Paracoccaceae</taxon>
        <taxon>Histidinibacterium</taxon>
    </lineage>
</organism>
<evidence type="ECO:0000256" key="3">
    <source>
        <dbReference type="RuleBase" id="RU362042"/>
    </source>
</evidence>
<comment type="subcellular location">
    <subcellularLocation>
        <location evidence="3">Membrane</location>
        <topology evidence="3">Single-pass type II membrane protein</topology>
    </subcellularLocation>
</comment>
<reference evidence="5 6" key="1">
    <citation type="submission" date="2019-09" db="EMBL/GenBank/DDBJ databases">
        <authorList>
            <person name="Park J.-S."/>
            <person name="Choi H.-J."/>
        </authorList>
    </citation>
    <scope>NUCLEOTIDE SEQUENCE [LARGE SCALE GENOMIC DNA]</scope>
    <source>
        <strain evidence="5 6">176SS1-4</strain>
    </source>
</reference>
<dbReference type="Gene3D" id="2.10.109.10">
    <property type="entry name" value="Umud Fragment, subunit A"/>
    <property type="match status" value="1"/>
</dbReference>
<gene>
    <name evidence="5" type="primary">lepB</name>
    <name evidence="5" type="ORF">F3S47_15045</name>
</gene>
<evidence type="ECO:0000259" key="4">
    <source>
        <dbReference type="Pfam" id="PF10502"/>
    </source>
</evidence>
<keyword evidence="6" id="KW-1185">Reference proteome</keyword>
<dbReference type="EC" id="3.4.21.89" evidence="3"/>
<evidence type="ECO:0000313" key="5">
    <source>
        <dbReference type="EMBL" id="KAA9007079.1"/>
    </source>
</evidence>
<keyword evidence="3 5" id="KW-0378">Hydrolase</keyword>
<dbReference type="AlphaFoldDB" id="A0A5J5GFT3"/>
<evidence type="ECO:0000256" key="1">
    <source>
        <dbReference type="ARBA" id="ARBA00009370"/>
    </source>
</evidence>
<dbReference type="GO" id="GO:0016020">
    <property type="term" value="C:membrane"/>
    <property type="evidence" value="ECO:0007669"/>
    <property type="project" value="UniProtKB-SubCell"/>
</dbReference>
<dbReference type="Pfam" id="PF10502">
    <property type="entry name" value="Peptidase_S26"/>
    <property type="match status" value="1"/>
</dbReference>
<keyword evidence="3" id="KW-1133">Transmembrane helix</keyword>
<sequence length="312" mass="33383">MRALRGFFVGGFDWDGSAGRGPVIVALVTLIAIVFASPLISSATGGRLSPAQVDSVLSALVLVQLFGTIVRRLHDAGRSGWWLLLAILPYMPALMLLALLALPRNTGPVRRETKVARRVGLALTCLLALFLLSRFFWTDHLVEDETMSPALQSGDYVAALTLFRAPERGEVVIHDTPGARDQVMRVVGLPGERVTQTDEGLAINNTPAGYASSGDAVTETLPGGASHQILPFAGGPASLVAEVPEGYVLLLGDNRPFDAAFASQARLSARIVPASDLRGRVVRIIASSDSWRGGLPAWVAGMRWDRVWSAPW</sequence>
<dbReference type="EMBL" id="VYQE01000004">
    <property type="protein sequence ID" value="KAA9007079.1"/>
    <property type="molecule type" value="Genomic_DNA"/>
</dbReference>
<dbReference type="PANTHER" id="PTHR43390:SF1">
    <property type="entry name" value="CHLOROPLAST PROCESSING PEPTIDASE"/>
    <property type="match status" value="1"/>
</dbReference>
<dbReference type="InterPro" id="IPR008523">
    <property type="entry name" value="DUF805"/>
</dbReference>
<name>A0A5J5GFT3_9RHOB</name>
<proteinExistence type="inferred from homology"/>
<dbReference type="SUPFAM" id="SSF51306">
    <property type="entry name" value="LexA/Signal peptidase"/>
    <property type="match status" value="1"/>
</dbReference>
<feature type="transmembrane region" description="Helical" evidence="3">
    <location>
        <begin position="115"/>
        <end position="137"/>
    </location>
</feature>
<dbReference type="Pfam" id="PF05656">
    <property type="entry name" value="DUF805"/>
    <property type="match status" value="1"/>
</dbReference>
<dbReference type="InterPro" id="IPR036286">
    <property type="entry name" value="LexA/Signal_pep-like_sf"/>
</dbReference>
<dbReference type="InterPro" id="IPR019533">
    <property type="entry name" value="Peptidase_S26"/>
</dbReference>
<keyword evidence="3" id="KW-0812">Transmembrane</keyword>
<dbReference type="GO" id="GO:0006465">
    <property type="term" value="P:signal peptide processing"/>
    <property type="evidence" value="ECO:0007669"/>
    <property type="project" value="InterPro"/>
</dbReference>
<feature type="transmembrane region" description="Helical" evidence="3">
    <location>
        <begin position="23"/>
        <end position="44"/>
    </location>
</feature>
<comment type="caution">
    <text evidence="5">The sequence shown here is derived from an EMBL/GenBank/DDBJ whole genome shotgun (WGS) entry which is preliminary data.</text>
</comment>
<feature type="transmembrane region" description="Helical" evidence="3">
    <location>
        <begin position="80"/>
        <end position="103"/>
    </location>
</feature>
<dbReference type="PRINTS" id="PR00727">
    <property type="entry name" value="LEADERPTASE"/>
</dbReference>
<keyword evidence="3" id="KW-0645">Protease</keyword>
<dbReference type="RefSeq" id="WP_150446098.1">
    <property type="nucleotide sequence ID" value="NZ_VYQE01000004.1"/>
</dbReference>
<comment type="similarity">
    <text evidence="1 3">Belongs to the peptidase S26 family.</text>
</comment>
<dbReference type="CDD" id="cd06462">
    <property type="entry name" value="Peptidase_S24_S26"/>
    <property type="match status" value="1"/>
</dbReference>
<keyword evidence="3" id="KW-0472">Membrane</keyword>
<evidence type="ECO:0000313" key="6">
    <source>
        <dbReference type="Proteomes" id="UP000326554"/>
    </source>
</evidence>
<comment type="caution">
    <text evidence="3">Lacks conserved residue(s) required for the propagation of feature annotation.</text>
</comment>
<feature type="domain" description="Peptidase S26" evidence="4">
    <location>
        <begin position="121"/>
        <end position="281"/>
    </location>
</feature>
<comment type="catalytic activity">
    <reaction evidence="3">
        <text>Cleavage of hydrophobic, N-terminal signal or leader sequences from secreted and periplasmic proteins.</text>
        <dbReference type="EC" id="3.4.21.89"/>
    </reaction>
</comment>
<dbReference type="InterPro" id="IPR000223">
    <property type="entry name" value="Pept_S26A_signal_pept_1"/>
</dbReference>
<protein>
    <recommendedName>
        <fullName evidence="2 3">Signal peptidase I</fullName>
        <ecNumber evidence="3">3.4.21.89</ecNumber>
    </recommendedName>
</protein>
<dbReference type="GO" id="GO:0009003">
    <property type="term" value="F:signal peptidase activity"/>
    <property type="evidence" value="ECO:0007669"/>
    <property type="project" value="UniProtKB-EC"/>
</dbReference>
<dbReference type="NCBIfam" id="TIGR02227">
    <property type="entry name" value="sigpep_I_bact"/>
    <property type="match status" value="1"/>
</dbReference>
<evidence type="ECO:0000256" key="2">
    <source>
        <dbReference type="ARBA" id="ARBA00019232"/>
    </source>
</evidence>
<accession>A0A5J5GFT3</accession>